<reference evidence="2 3" key="1">
    <citation type="submission" date="2021-03" db="EMBL/GenBank/DDBJ databases">
        <authorList>
            <person name="Kim M.K."/>
        </authorList>
    </citation>
    <scope>NUCLEOTIDE SEQUENCE [LARGE SCALE GENOMIC DNA]</scope>
    <source>
        <strain evidence="2 3">BT507</strain>
    </source>
</reference>
<organism evidence="2 3">
    <name type="scientific">Hymenobacter defluvii</name>
    <dbReference type="NCBI Taxonomy" id="2054411"/>
    <lineage>
        <taxon>Bacteria</taxon>
        <taxon>Pseudomonadati</taxon>
        <taxon>Bacteroidota</taxon>
        <taxon>Cytophagia</taxon>
        <taxon>Cytophagales</taxon>
        <taxon>Hymenobacteraceae</taxon>
        <taxon>Hymenobacter</taxon>
    </lineage>
</organism>
<dbReference type="EMBL" id="JAGETX010000024">
    <property type="protein sequence ID" value="MBO3273116.1"/>
    <property type="molecule type" value="Genomic_DNA"/>
</dbReference>
<keyword evidence="3" id="KW-1185">Reference proteome</keyword>
<gene>
    <name evidence="2" type="ORF">J4D97_20870</name>
</gene>
<dbReference type="RefSeq" id="WP_208309263.1">
    <property type="nucleotide sequence ID" value="NZ_JAGETX010000024.1"/>
</dbReference>
<comment type="caution">
    <text evidence="2">The sequence shown here is derived from an EMBL/GenBank/DDBJ whole genome shotgun (WGS) entry which is preliminary data.</text>
</comment>
<protein>
    <submittedName>
        <fullName evidence="2">Uncharacterized protein</fullName>
    </submittedName>
</protein>
<name>A0ABS3THI3_9BACT</name>
<evidence type="ECO:0000313" key="3">
    <source>
        <dbReference type="Proteomes" id="UP000670527"/>
    </source>
</evidence>
<evidence type="ECO:0000256" key="1">
    <source>
        <dbReference type="SAM" id="MobiDB-lite"/>
    </source>
</evidence>
<feature type="compositionally biased region" description="Basic residues" evidence="1">
    <location>
        <begin position="8"/>
        <end position="23"/>
    </location>
</feature>
<dbReference type="Proteomes" id="UP000670527">
    <property type="component" value="Unassembled WGS sequence"/>
</dbReference>
<feature type="region of interest" description="Disordered" evidence="1">
    <location>
        <begin position="1"/>
        <end position="23"/>
    </location>
</feature>
<evidence type="ECO:0000313" key="2">
    <source>
        <dbReference type="EMBL" id="MBO3273116.1"/>
    </source>
</evidence>
<proteinExistence type="predicted"/>
<accession>A0ABS3THI3</accession>
<sequence length="87" mass="9959">MSVPLSRQTRRKRPLPAASKKKIAKSNTGTLLKKVTYAELAETGWSRPEIGYILAFIHQIGDRLKREYPDQKQDAKSIARYFAEPDQ</sequence>